<comment type="similarity">
    <text evidence="1">Belongs to the DeSI family.</text>
</comment>
<feature type="compositionally biased region" description="Gly residues" evidence="4">
    <location>
        <begin position="236"/>
        <end position="251"/>
    </location>
</feature>
<accession>A0A1X6PB37</accession>
<evidence type="ECO:0000313" key="6">
    <source>
        <dbReference type="EMBL" id="OSX77956.1"/>
    </source>
</evidence>
<dbReference type="PANTHER" id="PTHR12378:SF80">
    <property type="entry name" value="IP06716P-RELATED"/>
    <property type="match status" value="1"/>
</dbReference>
<gene>
    <name evidence="6" type="ORF">BU14_0127s0053</name>
</gene>
<protein>
    <recommendedName>
        <fullName evidence="5">PPPDE domain-containing protein</fullName>
    </recommendedName>
</protein>
<dbReference type="Pfam" id="PF05903">
    <property type="entry name" value="Peptidase_C97"/>
    <property type="match status" value="1"/>
</dbReference>
<dbReference type="Proteomes" id="UP000218209">
    <property type="component" value="Unassembled WGS sequence"/>
</dbReference>
<organism evidence="6 7">
    <name type="scientific">Porphyra umbilicalis</name>
    <name type="common">Purple laver</name>
    <name type="synonym">Red alga</name>
    <dbReference type="NCBI Taxonomy" id="2786"/>
    <lineage>
        <taxon>Eukaryota</taxon>
        <taxon>Rhodophyta</taxon>
        <taxon>Bangiophyceae</taxon>
        <taxon>Bangiales</taxon>
        <taxon>Bangiaceae</taxon>
        <taxon>Porphyra</taxon>
    </lineage>
</organism>
<evidence type="ECO:0000259" key="5">
    <source>
        <dbReference type="PROSITE" id="PS51858"/>
    </source>
</evidence>
<dbReference type="GO" id="GO:0006508">
    <property type="term" value="P:proteolysis"/>
    <property type="evidence" value="ECO:0007669"/>
    <property type="project" value="UniProtKB-KW"/>
</dbReference>
<dbReference type="GO" id="GO:0101005">
    <property type="term" value="F:deubiquitinase activity"/>
    <property type="evidence" value="ECO:0007669"/>
    <property type="project" value="TreeGrafter"/>
</dbReference>
<dbReference type="Gene3D" id="3.90.1720.30">
    <property type="entry name" value="PPPDE domains"/>
    <property type="match status" value="1"/>
</dbReference>
<dbReference type="PROSITE" id="PS51858">
    <property type="entry name" value="PPPDE"/>
    <property type="match status" value="1"/>
</dbReference>
<sequence>MPPSEFFHSAAEEAVGVPSSGSMSSVSSAEYPPAVRPFLPDKHGRGAPLPRTSSLASSSSAASVEEPPAAVASDGRPPAGPLITLHVYDLVDADHPGAVSTLNTALWLTGIGLYHTGVVIDDVEYTYAGHWDAGVTGVVEGVPRAAPGAVFRTAIPYGRVTGGADGVDVDDVLDAVTDAYGGMGYNLLTRNCNVFCDDLLRRLIGRGAPAWVNRLACLAVRVRCLLPNGFDDPLGGPGARTGAGEGGGAGADGAPPAADGGGGDGDGDGDGPRSRSASVAASDGGGVGAFRGDAGQAVDLDEARGRGSISDVAPLVAFVERRGGAGRAVMPAAPAAAAVQ</sequence>
<evidence type="ECO:0000313" key="7">
    <source>
        <dbReference type="Proteomes" id="UP000218209"/>
    </source>
</evidence>
<feature type="compositionally biased region" description="Low complexity" evidence="4">
    <location>
        <begin position="53"/>
        <end position="73"/>
    </location>
</feature>
<evidence type="ECO:0000256" key="2">
    <source>
        <dbReference type="ARBA" id="ARBA00022670"/>
    </source>
</evidence>
<feature type="region of interest" description="Disordered" evidence="4">
    <location>
        <begin position="236"/>
        <end position="293"/>
    </location>
</feature>
<dbReference type="OrthoDB" id="412286at2759"/>
<dbReference type="SMART" id="SM01179">
    <property type="entry name" value="DUF862"/>
    <property type="match status" value="1"/>
</dbReference>
<keyword evidence="2" id="KW-0645">Protease</keyword>
<keyword evidence="3" id="KW-0378">Hydrolase</keyword>
<reference evidence="6 7" key="1">
    <citation type="submission" date="2017-03" db="EMBL/GenBank/DDBJ databases">
        <title>WGS assembly of Porphyra umbilicalis.</title>
        <authorList>
            <person name="Brawley S.H."/>
            <person name="Blouin N.A."/>
            <person name="Ficko-Blean E."/>
            <person name="Wheeler G.L."/>
            <person name="Lohr M."/>
            <person name="Goodson H.V."/>
            <person name="Jenkins J.W."/>
            <person name="Blaby-Haas C.E."/>
            <person name="Helliwell K.E."/>
            <person name="Chan C."/>
            <person name="Marriage T."/>
            <person name="Bhattacharya D."/>
            <person name="Klein A.S."/>
            <person name="Badis Y."/>
            <person name="Brodie J."/>
            <person name="Cao Y."/>
            <person name="Collen J."/>
            <person name="Dittami S.M."/>
            <person name="Gachon C.M."/>
            <person name="Green B.R."/>
            <person name="Karpowicz S."/>
            <person name="Kim J.W."/>
            <person name="Kudahl U."/>
            <person name="Lin S."/>
            <person name="Michel G."/>
            <person name="Mittag M."/>
            <person name="Olson B.J."/>
            <person name="Pangilinan J."/>
            <person name="Peng Y."/>
            <person name="Qiu H."/>
            <person name="Shu S."/>
            <person name="Singer J.T."/>
            <person name="Smith A.G."/>
            <person name="Sprecher B.N."/>
            <person name="Wagner V."/>
            <person name="Wang W."/>
            <person name="Wang Z.-Y."/>
            <person name="Yan J."/>
            <person name="Yarish C."/>
            <person name="Zoeuner-Riek S."/>
            <person name="Zhuang Y."/>
            <person name="Zou Y."/>
            <person name="Lindquist E.A."/>
            <person name="Grimwood J."/>
            <person name="Barry K."/>
            <person name="Rokhsar D.S."/>
            <person name="Schmutz J."/>
            <person name="Stiller J.W."/>
            <person name="Grossman A.R."/>
            <person name="Prochnik S.E."/>
        </authorList>
    </citation>
    <scope>NUCLEOTIDE SEQUENCE [LARGE SCALE GENOMIC DNA]</scope>
    <source>
        <strain evidence="6">4086291</strain>
    </source>
</reference>
<dbReference type="AlphaFoldDB" id="A0A1X6PB37"/>
<name>A0A1X6PB37_PORUM</name>
<evidence type="ECO:0000256" key="4">
    <source>
        <dbReference type="SAM" id="MobiDB-lite"/>
    </source>
</evidence>
<dbReference type="GO" id="GO:0016579">
    <property type="term" value="P:protein deubiquitination"/>
    <property type="evidence" value="ECO:0007669"/>
    <property type="project" value="TreeGrafter"/>
</dbReference>
<dbReference type="InterPro" id="IPR008580">
    <property type="entry name" value="PPPDE_dom"/>
</dbReference>
<proteinExistence type="inferred from homology"/>
<evidence type="ECO:0000256" key="3">
    <source>
        <dbReference type="ARBA" id="ARBA00022801"/>
    </source>
</evidence>
<feature type="region of interest" description="Disordered" evidence="4">
    <location>
        <begin position="1"/>
        <end position="76"/>
    </location>
</feature>
<dbReference type="InterPro" id="IPR042266">
    <property type="entry name" value="PPPDE_sf"/>
</dbReference>
<feature type="compositionally biased region" description="Low complexity" evidence="4">
    <location>
        <begin position="15"/>
        <end position="28"/>
    </location>
</feature>
<evidence type="ECO:0000256" key="1">
    <source>
        <dbReference type="ARBA" id="ARBA00008140"/>
    </source>
</evidence>
<dbReference type="EMBL" id="KV918824">
    <property type="protein sequence ID" value="OSX77956.1"/>
    <property type="molecule type" value="Genomic_DNA"/>
</dbReference>
<feature type="domain" description="PPPDE" evidence="5">
    <location>
        <begin position="81"/>
        <end position="230"/>
    </location>
</feature>
<keyword evidence="7" id="KW-1185">Reference proteome</keyword>
<dbReference type="PANTHER" id="PTHR12378">
    <property type="entry name" value="DESUMOYLATING ISOPEPTIDASE"/>
    <property type="match status" value="1"/>
</dbReference>